<evidence type="ECO:0000313" key="2">
    <source>
        <dbReference type="Proteomes" id="UP000199013"/>
    </source>
</evidence>
<keyword evidence="2" id="KW-1185">Reference proteome</keyword>
<proteinExistence type="predicted"/>
<accession>A0A1C3NTI5</accession>
<evidence type="ECO:0000313" key="1">
    <source>
        <dbReference type="EMBL" id="SBW17930.1"/>
    </source>
</evidence>
<sequence length="51" mass="5702">MAYFLAFLMLAVIGAAVWFVLRTKPIGDDTVQRMNARASELERRDAASGDR</sequence>
<dbReference type="EMBL" id="FLUV01000179">
    <property type="protein sequence ID" value="SBW17930.1"/>
    <property type="molecule type" value="Genomic_DNA"/>
</dbReference>
<name>A0A1C3NTI5_9ACTN</name>
<dbReference type="AlphaFoldDB" id="A0A1C3NTI5"/>
<protein>
    <submittedName>
        <fullName evidence="1">Putative membrane protein</fullName>
    </submittedName>
</protein>
<reference evidence="2" key="1">
    <citation type="submission" date="2016-02" db="EMBL/GenBank/DDBJ databases">
        <authorList>
            <person name="Wibberg D."/>
        </authorList>
    </citation>
    <scope>NUCLEOTIDE SEQUENCE [LARGE SCALE GENOMIC DNA]</scope>
</reference>
<dbReference type="Proteomes" id="UP000199013">
    <property type="component" value="Unassembled WGS sequence"/>
</dbReference>
<gene>
    <name evidence="1" type="ORF">FDG2_0431</name>
</gene>
<organism evidence="1 2">
    <name type="scientific">Candidatus Protofrankia californiensis</name>
    <dbReference type="NCBI Taxonomy" id="1839754"/>
    <lineage>
        <taxon>Bacteria</taxon>
        <taxon>Bacillati</taxon>
        <taxon>Actinomycetota</taxon>
        <taxon>Actinomycetes</taxon>
        <taxon>Frankiales</taxon>
        <taxon>Frankiaceae</taxon>
        <taxon>Protofrankia</taxon>
    </lineage>
</organism>